<keyword evidence="5" id="KW-1185">Reference proteome</keyword>
<feature type="region of interest" description="Disordered" evidence="1">
    <location>
        <begin position="24"/>
        <end position="59"/>
    </location>
</feature>
<dbReference type="InterPro" id="IPR025711">
    <property type="entry name" value="PepSY"/>
</dbReference>
<evidence type="ECO:0000313" key="4">
    <source>
        <dbReference type="EMBL" id="OLS02747.1"/>
    </source>
</evidence>
<reference evidence="4 5" key="1">
    <citation type="submission" date="2016-02" db="EMBL/GenBank/DDBJ databases">
        <title>Genome sequence of Tissierella creatinophila DSM 6911.</title>
        <authorList>
            <person name="Poehlein A."/>
            <person name="Daniel R."/>
        </authorList>
    </citation>
    <scope>NUCLEOTIDE SEQUENCE [LARGE SCALE GENOMIC DNA]</scope>
    <source>
        <strain evidence="4 5">DSM 6911</strain>
    </source>
</reference>
<dbReference type="PROSITE" id="PS51257">
    <property type="entry name" value="PROKAR_LIPOPROTEIN"/>
    <property type="match status" value="1"/>
</dbReference>
<evidence type="ECO:0000259" key="3">
    <source>
        <dbReference type="Pfam" id="PF03413"/>
    </source>
</evidence>
<evidence type="ECO:0000313" key="5">
    <source>
        <dbReference type="Proteomes" id="UP000186112"/>
    </source>
</evidence>
<keyword evidence="2" id="KW-0732">Signal</keyword>
<feature type="domain" description="PepSY" evidence="3">
    <location>
        <begin position="76"/>
        <end position="122"/>
    </location>
</feature>
<dbReference type="OrthoDB" id="1693175at2"/>
<evidence type="ECO:0000256" key="2">
    <source>
        <dbReference type="SAM" id="SignalP"/>
    </source>
</evidence>
<protein>
    <submittedName>
        <fullName evidence="4">Peptidase propeptide and YPEB domain protein</fullName>
    </submittedName>
</protein>
<proteinExistence type="predicted"/>
<dbReference type="EMBL" id="LTDM01000019">
    <property type="protein sequence ID" value="OLS02747.1"/>
    <property type="molecule type" value="Genomic_DNA"/>
</dbReference>
<feature type="chain" id="PRO_5039551305" evidence="2">
    <location>
        <begin position="21"/>
        <end position="207"/>
    </location>
</feature>
<sequence length="207" mass="23202">MLKKKLFLPLMIVLALALTACTTDNGNVKDDTNTPPVENEKPGDDNSDADVPGEDMGQKYGEIKIKPMEAFDKYMETYPDTMVSKLELDKEMGKYVYQVEGFDAEKEYELKMDPVNGDVLKEDTDSDVIDDGDDDKEEAITKANVEKIEALIDKALNEAGKDANIDQWTLEVKNGKAILEVEIDKEGLDNVEYKYDVETGELVETDE</sequence>
<dbReference type="AlphaFoldDB" id="A0A1U7M616"/>
<comment type="caution">
    <text evidence="4">The sequence shown here is derived from an EMBL/GenBank/DDBJ whole genome shotgun (WGS) entry which is preliminary data.</text>
</comment>
<dbReference type="Proteomes" id="UP000186112">
    <property type="component" value="Unassembled WGS sequence"/>
</dbReference>
<name>A0A1U7M616_TISCR</name>
<dbReference type="Pfam" id="PF03413">
    <property type="entry name" value="PepSY"/>
    <property type="match status" value="1"/>
</dbReference>
<gene>
    <name evidence="4" type="ORF">TICRE_12870</name>
</gene>
<evidence type="ECO:0000256" key="1">
    <source>
        <dbReference type="SAM" id="MobiDB-lite"/>
    </source>
</evidence>
<dbReference type="Gene3D" id="3.10.450.40">
    <property type="match status" value="2"/>
</dbReference>
<feature type="compositionally biased region" description="Basic and acidic residues" evidence="1">
    <location>
        <begin position="27"/>
        <end position="44"/>
    </location>
</feature>
<organism evidence="4 5">
    <name type="scientific">Tissierella creatinophila DSM 6911</name>
    <dbReference type="NCBI Taxonomy" id="1123403"/>
    <lineage>
        <taxon>Bacteria</taxon>
        <taxon>Bacillati</taxon>
        <taxon>Bacillota</taxon>
        <taxon>Tissierellia</taxon>
        <taxon>Tissierellales</taxon>
        <taxon>Tissierellaceae</taxon>
        <taxon>Tissierella</taxon>
    </lineage>
</organism>
<accession>A0A1U7M616</accession>
<feature type="signal peptide" evidence="2">
    <location>
        <begin position="1"/>
        <end position="20"/>
    </location>
</feature>